<feature type="transmembrane region" description="Helical" evidence="9">
    <location>
        <begin position="361"/>
        <end position="381"/>
    </location>
</feature>
<protein>
    <submittedName>
        <fullName evidence="10">Integral membrane protein MviN</fullName>
    </submittedName>
</protein>
<evidence type="ECO:0000313" key="11">
    <source>
        <dbReference type="Proteomes" id="UP000035763"/>
    </source>
</evidence>
<keyword evidence="11" id="KW-1185">Reference proteome</keyword>
<evidence type="ECO:0000256" key="3">
    <source>
        <dbReference type="ARBA" id="ARBA00022692"/>
    </source>
</evidence>
<dbReference type="EMBL" id="CAJA01000132">
    <property type="protein sequence ID" value="CCH72953.1"/>
    <property type="molecule type" value="Genomic_DNA"/>
</dbReference>
<feature type="transmembrane region" description="Helical" evidence="9">
    <location>
        <begin position="150"/>
        <end position="175"/>
    </location>
</feature>
<keyword evidence="2" id="KW-1003">Cell membrane</keyword>
<gene>
    <name evidence="10" type="primary">mviN</name>
    <name evidence="10" type="ORF">BN11_2170002</name>
</gene>
<feature type="transmembrane region" description="Helical" evidence="9">
    <location>
        <begin position="454"/>
        <end position="475"/>
    </location>
</feature>
<dbReference type="AlphaFoldDB" id="W6JUA9"/>
<feature type="transmembrane region" description="Helical" evidence="9">
    <location>
        <begin position="223"/>
        <end position="247"/>
    </location>
</feature>
<keyword evidence="5" id="KW-0573">Peptidoglycan synthesis</keyword>
<evidence type="ECO:0000256" key="7">
    <source>
        <dbReference type="ARBA" id="ARBA00023136"/>
    </source>
</evidence>
<comment type="subcellular location">
    <subcellularLocation>
        <location evidence="1">Cell membrane</location>
        <topology evidence="1">Multi-pass membrane protein</topology>
    </subcellularLocation>
</comment>
<evidence type="ECO:0000256" key="2">
    <source>
        <dbReference type="ARBA" id="ARBA00022475"/>
    </source>
</evidence>
<evidence type="ECO:0000256" key="4">
    <source>
        <dbReference type="ARBA" id="ARBA00022960"/>
    </source>
</evidence>
<dbReference type="STRING" id="1193182.BN11_2170002"/>
<evidence type="ECO:0000256" key="1">
    <source>
        <dbReference type="ARBA" id="ARBA00004651"/>
    </source>
</evidence>
<feature type="compositionally biased region" description="Pro residues" evidence="8">
    <location>
        <begin position="12"/>
        <end position="21"/>
    </location>
</feature>
<proteinExistence type="predicted"/>
<feature type="transmembrane region" description="Helical" evidence="9">
    <location>
        <begin position="427"/>
        <end position="448"/>
    </location>
</feature>
<dbReference type="GO" id="GO:0008360">
    <property type="term" value="P:regulation of cell shape"/>
    <property type="evidence" value="ECO:0007669"/>
    <property type="project" value="UniProtKB-KW"/>
</dbReference>
<feature type="transmembrane region" description="Helical" evidence="9">
    <location>
        <begin position="117"/>
        <end position="144"/>
    </location>
</feature>
<evidence type="ECO:0000256" key="9">
    <source>
        <dbReference type="SAM" id="Phobius"/>
    </source>
</evidence>
<evidence type="ECO:0000256" key="5">
    <source>
        <dbReference type="ARBA" id="ARBA00022984"/>
    </source>
</evidence>
<comment type="caution">
    <text evidence="10">The sequence shown here is derived from an EMBL/GenBank/DDBJ whole genome shotgun (WGS) entry which is preliminary data.</text>
</comment>
<evidence type="ECO:0000256" key="6">
    <source>
        <dbReference type="ARBA" id="ARBA00022989"/>
    </source>
</evidence>
<dbReference type="PRINTS" id="PR01806">
    <property type="entry name" value="VIRFACTRMVIN"/>
</dbReference>
<keyword evidence="7 9" id="KW-0472">Membrane</keyword>
<dbReference type="InterPro" id="IPR051050">
    <property type="entry name" value="Lipid_II_flippase_MurJ/MviN"/>
</dbReference>
<dbReference type="GO" id="GO:0034204">
    <property type="term" value="P:lipid translocation"/>
    <property type="evidence" value="ECO:0007669"/>
    <property type="project" value="TreeGrafter"/>
</dbReference>
<dbReference type="InterPro" id="IPR004268">
    <property type="entry name" value="MurJ"/>
</dbReference>
<sequence>MSQDAAHTPKAAQPPAPPATPPTGGGPESQRQSLGRASALMASGTMVSRVLGMVRAALLVVVIGGTGLSADAFSVANTLPNQINLLVAGGMLGAVLVPQIVKAAGRPDGGEDYVNRLLTLSLIVMAVTTAVGLAAAPLLVGLFSNAKDPAAIRLAVTFAYLCLPQIFFYGLYTLLGNVLNARGRFTAFMWAPVLANVVSIIGLLIFTFSGYPRQAAPGDWSSGMIWLLAGTMTLSIVVQAIFLVIPLRRSGFRYRPRFGFRGAGLRSASGVALWSFAAVAVGQLGFIVTSRVLTRASDLAERDRIVAAGKASYDNAFLLFMLPHSLITVSLTTALFVRLATAAQHGNTRAVVADLNRGLRMPAPLTVPISLAGVLFAPLVVKLFFQQDQGTTDAIAGVLVAMLLGVLPFGWLYLINRVYYAFEDGRTPFYFQVLVTAVATGFNLYAFTVPVTQTGIWVGIGQTVSNAVGALLGFLALRRKLGLLGLSRTIRMHVRLVLASAVALALAWLALAWIPSSWTDSVLGAAAVLLVLGPAYLVLAWGLGHLMRVREVDDLLAPVTRRLPRVGTPRNE</sequence>
<keyword evidence="3 9" id="KW-0812">Transmembrane</keyword>
<evidence type="ECO:0000313" key="10">
    <source>
        <dbReference type="EMBL" id="CCH72953.1"/>
    </source>
</evidence>
<feature type="region of interest" description="Disordered" evidence="8">
    <location>
        <begin position="1"/>
        <end position="35"/>
    </location>
</feature>
<reference evidence="10 11" key="1">
    <citation type="journal article" date="2013" name="ISME J.">
        <title>A metabolic model for members of the genus Tetrasphaera involved in enhanced biological phosphorus removal.</title>
        <authorList>
            <person name="Kristiansen R."/>
            <person name="Nguyen H.T.T."/>
            <person name="Saunders A.M."/>
            <person name="Nielsen J.L."/>
            <person name="Wimmer R."/>
            <person name="Le V.Q."/>
            <person name="McIlroy S.J."/>
            <person name="Petrovski S."/>
            <person name="Seviour R.J."/>
            <person name="Calteau A."/>
            <person name="Nielsen K.L."/>
            <person name="Nielsen P.H."/>
        </authorList>
    </citation>
    <scope>NUCLEOTIDE SEQUENCE [LARGE SCALE GENOMIC DNA]</scope>
    <source>
        <strain evidence="10 11">Ben110</strain>
    </source>
</reference>
<keyword evidence="6 9" id="KW-1133">Transmembrane helix</keyword>
<dbReference type="CDD" id="cd13123">
    <property type="entry name" value="MATE_MurJ_like"/>
    <property type="match status" value="1"/>
</dbReference>
<dbReference type="Proteomes" id="UP000035763">
    <property type="component" value="Unassembled WGS sequence"/>
</dbReference>
<feature type="transmembrane region" description="Helical" evidence="9">
    <location>
        <begin position="316"/>
        <end position="340"/>
    </location>
</feature>
<feature type="transmembrane region" description="Helical" evidence="9">
    <location>
        <begin position="496"/>
        <end position="516"/>
    </location>
</feature>
<feature type="transmembrane region" description="Helical" evidence="9">
    <location>
        <begin position="82"/>
        <end position="105"/>
    </location>
</feature>
<feature type="compositionally biased region" description="Low complexity" evidence="8">
    <location>
        <begin position="1"/>
        <end position="11"/>
    </location>
</feature>
<name>W6JUA9_9MICO</name>
<keyword evidence="4" id="KW-0133">Cell shape</keyword>
<dbReference type="GO" id="GO:0015648">
    <property type="term" value="F:lipid-linked peptidoglycan transporter activity"/>
    <property type="evidence" value="ECO:0007669"/>
    <property type="project" value="TreeGrafter"/>
</dbReference>
<evidence type="ECO:0000256" key="8">
    <source>
        <dbReference type="SAM" id="MobiDB-lite"/>
    </source>
</evidence>
<dbReference type="RefSeq" id="WP_157044148.1">
    <property type="nucleotide sequence ID" value="NZ_HG764815.1"/>
</dbReference>
<feature type="transmembrane region" description="Helical" evidence="9">
    <location>
        <begin position="522"/>
        <end position="543"/>
    </location>
</feature>
<feature type="transmembrane region" description="Helical" evidence="9">
    <location>
        <begin position="268"/>
        <end position="288"/>
    </location>
</feature>
<feature type="transmembrane region" description="Helical" evidence="9">
    <location>
        <begin position="187"/>
        <end position="211"/>
    </location>
</feature>
<organism evidence="10 11">
    <name type="scientific">Nostocoides australiense Ben110</name>
    <dbReference type="NCBI Taxonomy" id="1193182"/>
    <lineage>
        <taxon>Bacteria</taxon>
        <taxon>Bacillati</taxon>
        <taxon>Actinomycetota</taxon>
        <taxon>Actinomycetes</taxon>
        <taxon>Micrococcales</taxon>
        <taxon>Intrasporangiaceae</taxon>
        <taxon>Nostocoides</taxon>
    </lineage>
</organism>
<feature type="transmembrane region" description="Helical" evidence="9">
    <location>
        <begin position="50"/>
        <end position="70"/>
    </location>
</feature>
<dbReference type="GO" id="GO:0005886">
    <property type="term" value="C:plasma membrane"/>
    <property type="evidence" value="ECO:0007669"/>
    <property type="project" value="UniProtKB-SubCell"/>
</dbReference>
<feature type="transmembrane region" description="Helical" evidence="9">
    <location>
        <begin position="393"/>
        <end position="415"/>
    </location>
</feature>
<dbReference type="PANTHER" id="PTHR47019">
    <property type="entry name" value="LIPID II FLIPPASE MURJ"/>
    <property type="match status" value="1"/>
</dbReference>
<dbReference type="Pfam" id="PF03023">
    <property type="entry name" value="MurJ"/>
    <property type="match status" value="1"/>
</dbReference>
<accession>W6JUA9</accession>
<dbReference type="NCBIfam" id="TIGR01695">
    <property type="entry name" value="murJ_mviN"/>
    <property type="match status" value="1"/>
</dbReference>
<dbReference type="PANTHER" id="PTHR47019:SF1">
    <property type="entry name" value="LIPID II FLIPPASE MURJ"/>
    <property type="match status" value="1"/>
</dbReference>
<dbReference type="OrthoDB" id="9786339at2"/>
<dbReference type="GO" id="GO:0009252">
    <property type="term" value="P:peptidoglycan biosynthetic process"/>
    <property type="evidence" value="ECO:0007669"/>
    <property type="project" value="UniProtKB-KW"/>
</dbReference>